<evidence type="ECO:0000313" key="2">
    <source>
        <dbReference type="EMBL" id="KAJ8870084.1"/>
    </source>
</evidence>
<feature type="region of interest" description="Disordered" evidence="1">
    <location>
        <begin position="249"/>
        <end position="285"/>
    </location>
</feature>
<protein>
    <submittedName>
        <fullName evidence="2">Uncharacterized protein</fullName>
    </submittedName>
</protein>
<dbReference type="EMBL" id="JARBHB010000013">
    <property type="protein sequence ID" value="KAJ8870084.1"/>
    <property type="molecule type" value="Genomic_DNA"/>
</dbReference>
<sequence length="285" mass="33010">MLLRYVMTGSLHWSPIREPTAYWFTSLVTKHRAYSLLVTKHRAYSLLVTNQRTYSLLVHFTGYQAQSLQLTGSFHWLPSTKPTAYWLPSIEPTAYWSPIREPTAYWFTSLVTKHKAYSLLITKHRVYSSLVGRTTAVTDSLPSVFKPVFKFLDDVVTSTSFLQRCFGISLAMFWNPIGEMAINDSHLQRRKISVAPSMFFCTWFHAKDVARGKTWKVDTKCYPSLRVPSTEPIWAALNEVSNEGEMRWEWSSAGMQKRGKRENPPRNPADERHRPARFPLAKIRE</sequence>
<organism evidence="2 3">
    <name type="scientific">Dryococelus australis</name>
    <dbReference type="NCBI Taxonomy" id="614101"/>
    <lineage>
        <taxon>Eukaryota</taxon>
        <taxon>Metazoa</taxon>
        <taxon>Ecdysozoa</taxon>
        <taxon>Arthropoda</taxon>
        <taxon>Hexapoda</taxon>
        <taxon>Insecta</taxon>
        <taxon>Pterygota</taxon>
        <taxon>Neoptera</taxon>
        <taxon>Polyneoptera</taxon>
        <taxon>Phasmatodea</taxon>
        <taxon>Verophasmatodea</taxon>
        <taxon>Anareolatae</taxon>
        <taxon>Phasmatidae</taxon>
        <taxon>Eurycanthinae</taxon>
        <taxon>Dryococelus</taxon>
    </lineage>
</organism>
<evidence type="ECO:0000256" key="1">
    <source>
        <dbReference type="SAM" id="MobiDB-lite"/>
    </source>
</evidence>
<reference evidence="2 3" key="1">
    <citation type="submission" date="2023-02" db="EMBL/GenBank/DDBJ databases">
        <title>LHISI_Scaffold_Assembly.</title>
        <authorList>
            <person name="Stuart O.P."/>
            <person name="Cleave R."/>
            <person name="Magrath M.J.L."/>
            <person name="Mikheyev A.S."/>
        </authorList>
    </citation>
    <scope>NUCLEOTIDE SEQUENCE [LARGE SCALE GENOMIC DNA]</scope>
    <source>
        <strain evidence="2">Daus_M_001</strain>
        <tissue evidence="2">Leg muscle</tissue>
    </source>
</reference>
<evidence type="ECO:0000313" key="3">
    <source>
        <dbReference type="Proteomes" id="UP001159363"/>
    </source>
</evidence>
<proteinExistence type="predicted"/>
<keyword evidence="3" id="KW-1185">Reference proteome</keyword>
<comment type="caution">
    <text evidence="2">The sequence shown here is derived from an EMBL/GenBank/DDBJ whole genome shotgun (WGS) entry which is preliminary data.</text>
</comment>
<accession>A0ABQ9GCD7</accession>
<name>A0ABQ9GCD7_9NEOP</name>
<feature type="compositionally biased region" description="Basic and acidic residues" evidence="1">
    <location>
        <begin position="261"/>
        <end position="273"/>
    </location>
</feature>
<gene>
    <name evidence="2" type="ORF">PR048_029095</name>
</gene>
<dbReference type="Proteomes" id="UP001159363">
    <property type="component" value="Chromosome 12"/>
</dbReference>